<gene>
    <name evidence="6" type="ORF">O991_02606</name>
</gene>
<evidence type="ECO:0000256" key="3">
    <source>
        <dbReference type="ARBA" id="ARBA00023136"/>
    </source>
</evidence>
<reference evidence="6 7" key="1">
    <citation type="submission" date="2013-09" db="EMBL/GenBank/DDBJ databases">
        <title>The Genome Sequence of Enterococcus faecium 10/96A.</title>
        <authorList>
            <consortium name="The Broad Institute Genome Sequencing Platform"/>
            <consortium name="The Broad Institute Genome Sequencing Center for Infectious Disease"/>
            <person name="Earl A.M."/>
            <person name="Gilmore M.S."/>
            <person name="Lebreton F."/>
            <person name="Courvalin P."/>
            <person name="Walker B."/>
            <person name="Young S.K."/>
            <person name="Zeng Q."/>
            <person name="Gargeya S."/>
            <person name="Fitzgerald M."/>
            <person name="Haas B."/>
            <person name="Abouelleil A."/>
            <person name="Alvarado L."/>
            <person name="Arachchi H.M."/>
            <person name="Berlin A.M."/>
            <person name="Chapman S.B."/>
            <person name="Dewar J."/>
            <person name="Goldberg J."/>
            <person name="Griggs A."/>
            <person name="Gujja S."/>
            <person name="Hansen M."/>
            <person name="Howarth C."/>
            <person name="Imamovic A."/>
            <person name="Larimer J."/>
            <person name="McCowan C."/>
            <person name="Murphy C."/>
            <person name="Neiman D."/>
            <person name="Pearson M."/>
            <person name="Priest M."/>
            <person name="Roberts A."/>
            <person name="Saif S."/>
            <person name="Shea T."/>
            <person name="Sisk P."/>
            <person name="Sykes S."/>
            <person name="Wortman J."/>
            <person name="Nusbaum C."/>
            <person name="Birren B."/>
        </authorList>
    </citation>
    <scope>NUCLEOTIDE SEQUENCE [LARGE SCALE GENOMIC DNA]</scope>
    <source>
        <strain evidence="6 7">10/96A</strain>
    </source>
</reference>
<accession>A0AAV3KYP7</accession>
<comment type="caution">
    <text evidence="6">The sequence shown here is derived from an EMBL/GenBank/DDBJ whole genome shotgun (WGS) entry which is preliminary data.</text>
</comment>
<proteinExistence type="predicted"/>
<dbReference type="AlphaFoldDB" id="A0AAV3KYP7"/>
<dbReference type="PANTHER" id="PTHR43649">
    <property type="entry name" value="ARABINOSE-BINDING PROTEIN-RELATED"/>
    <property type="match status" value="1"/>
</dbReference>
<dbReference type="PROSITE" id="PS51257">
    <property type="entry name" value="PROKAR_LIPOPROTEIN"/>
    <property type="match status" value="1"/>
</dbReference>
<keyword evidence="5" id="KW-0449">Lipoprotein</keyword>
<evidence type="ECO:0000256" key="5">
    <source>
        <dbReference type="ARBA" id="ARBA00023288"/>
    </source>
</evidence>
<keyword evidence="4" id="KW-0564">Palmitate</keyword>
<protein>
    <recommendedName>
        <fullName evidence="8">Extracellular solute-binding protein</fullName>
    </recommendedName>
</protein>
<keyword evidence="1" id="KW-1003">Cell membrane</keyword>
<dbReference type="Proteomes" id="UP000017126">
    <property type="component" value="Unassembled WGS sequence"/>
</dbReference>
<dbReference type="Gene3D" id="3.40.190.10">
    <property type="entry name" value="Periplasmic binding protein-like II"/>
    <property type="match status" value="2"/>
</dbReference>
<evidence type="ECO:0008006" key="8">
    <source>
        <dbReference type="Google" id="ProtNLM"/>
    </source>
</evidence>
<dbReference type="Pfam" id="PF13416">
    <property type="entry name" value="SBP_bac_8"/>
    <property type="match status" value="1"/>
</dbReference>
<dbReference type="RefSeq" id="WP_023043180.1">
    <property type="nucleotide sequence ID" value="NZ_KI518290.1"/>
</dbReference>
<dbReference type="SUPFAM" id="SSF53850">
    <property type="entry name" value="Periplasmic binding protein-like II"/>
    <property type="match status" value="1"/>
</dbReference>
<organism evidence="6 7">
    <name type="scientific">Enterococcus faecium 10/96A</name>
    <dbReference type="NCBI Taxonomy" id="1391465"/>
    <lineage>
        <taxon>Bacteria</taxon>
        <taxon>Bacillati</taxon>
        <taxon>Bacillota</taxon>
        <taxon>Bacilli</taxon>
        <taxon>Lactobacillales</taxon>
        <taxon>Enterococcaceae</taxon>
        <taxon>Enterococcus</taxon>
    </lineage>
</organism>
<sequence length="421" mass="47296">MKQYKIILSIFLILALLSGCSQRSSEVMLIENEPLAEQEHIFLSVYGYKADALNLTAIESILDRYMEQNPDIIVTYEGVKGIDYWNALERRAQANGLDDVFMVDHDRVIKLAEQEKLADLSGLPTIGKYQDKMKEQFVGEDGSVYFLPTCISAYGLYINYDLLEEHGRKVPENWSEFVEVCQYFADQGITPIVANNYASLRNLIVGKSLYSVYQKDSAAAIEAFNRTPAELANTLRPGIEMVEEMIDRKWIDCEEVSVTNQTSDDLKLFVSGDRPFMVTGCWATSRVADMEPGFSYGVHPFPILDDGSVLIIDANTCISANADSEHLEEVMQLVECITQPDSIWKYCESQSSYTPLQDDRVPTDQTILPASECLESGRIVIGSDYRLNLPLDTALSEITKQMLNEMSADEAVTLLDQLLAQ</sequence>
<dbReference type="InterPro" id="IPR006059">
    <property type="entry name" value="SBP"/>
</dbReference>
<evidence type="ECO:0000256" key="4">
    <source>
        <dbReference type="ARBA" id="ARBA00023139"/>
    </source>
</evidence>
<evidence type="ECO:0000256" key="2">
    <source>
        <dbReference type="ARBA" id="ARBA00022729"/>
    </source>
</evidence>
<keyword evidence="3" id="KW-0472">Membrane</keyword>
<dbReference type="PANTHER" id="PTHR43649:SF33">
    <property type="entry name" value="POLYGALACTURONAN_RHAMNOGALACTURONAN-BINDING PROTEIN YTCQ"/>
    <property type="match status" value="1"/>
</dbReference>
<evidence type="ECO:0000313" key="7">
    <source>
        <dbReference type="Proteomes" id="UP000017126"/>
    </source>
</evidence>
<dbReference type="InterPro" id="IPR050490">
    <property type="entry name" value="Bact_solute-bd_prot1"/>
</dbReference>
<name>A0AAV3KYP7_ENTFC</name>
<evidence type="ECO:0000256" key="1">
    <source>
        <dbReference type="ARBA" id="ARBA00022475"/>
    </source>
</evidence>
<keyword evidence="2" id="KW-0732">Signal</keyword>
<evidence type="ECO:0000313" key="6">
    <source>
        <dbReference type="EMBL" id="ERT48174.1"/>
    </source>
</evidence>
<dbReference type="EMBL" id="AXOL01000070">
    <property type="protein sequence ID" value="ERT48174.1"/>
    <property type="molecule type" value="Genomic_DNA"/>
</dbReference>